<organism evidence="1 2">
    <name type="scientific">Iphiclides podalirius</name>
    <name type="common">scarce swallowtail</name>
    <dbReference type="NCBI Taxonomy" id="110791"/>
    <lineage>
        <taxon>Eukaryota</taxon>
        <taxon>Metazoa</taxon>
        <taxon>Ecdysozoa</taxon>
        <taxon>Arthropoda</taxon>
        <taxon>Hexapoda</taxon>
        <taxon>Insecta</taxon>
        <taxon>Pterygota</taxon>
        <taxon>Neoptera</taxon>
        <taxon>Endopterygota</taxon>
        <taxon>Lepidoptera</taxon>
        <taxon>Glossata</taxon>
        <taxon>Ditrysia</taxon>
        <taxon>Papilionoidea</taxon>
        <taxon>Papilionidae</taxon>
        <taxon>Papilioninae</taxon>
        <taxon>Iphiclides</taxon>
    </lineage>
</organism>
<evidence type="ECO:0000313" key="2">
    <source>
        <dbReference type="Proteomes" id="UP000837857"/>
    </source>
</evidence>
<protein>
    <submittedName>
        <fullName evidence="1">Uncharacterized protein</fullName>
    </submittedName>
</protein>
<proteinExistence type="predicted"/>
<accession>A0ABN8IHS4</accession>
<name>A0ABN8IHS4_9NEOP</name>
<evidence type="ECO:0000313" key="1">
    <source>
        <dbReference type="EMBL" id="CAH2055613.1"/>
    </source>
</evidence>
<sequence>MCVHAQGQRSVYLASLAASHSGRFAPSRSCLGRRRTKIACAASLALRVCCRLTSACCLTCNVVGVT</sequence>
<dbReference type="EMBL" id="OW152834">
    <property type="protein sequence ID" value="CAH2055613.1"/>
    <property type="molecule type" value="Genomic_DNA"/>
</dbReference>
<dbReference type="Proteomes" id="UP000837857">
    <property type="component" value="Chromosome 22"/>
</dbReference>
<keyword evidence="2" id="KW-1185">Reference proteome</keyword>
<feature type="non-terminal residue" evidence="1">
    <location>
        <position position="66"/>
    </location>
</feature>
<gene>
    <name evidence="1" type="ORF">IPOD504_LOCUS8948</name>
</gene>
<reference evidence="1" key="1">
    <citation type="submission" date="2022-03" db="EMBL/GenBank/DDBJ databases">
        <authorList>
            <person name="Martin H S."/>
        </authorList>
    </citation>
    <scope>NUCLEOTIDE SEQUENCE</scope>
</reference>